<comment type="caution">
    <text evidence="4">The sequence shown here is derived from an EMBL/GenBank/DDBJ whole genome shotgun (WGS) entry which is preliminary data.</text>
</comment>
<dbReference type="RefSeq" id="WP_344635705.1">
    <property type="nucleotide sequence ID" value="NZ_BAAATR010000005.1"/>
</dbReference>
<dbReference type="InterPro" id="IPR051698">
    <property type="entry name" value="Transposase_11-like"/>
</dbReference>
<gene>
    <name evidence="4" type="ORF">GCM10010430_17940</name>
</gene>
<feature type="transmembrane region" description="Helical" evidence="2">
    <location>
        <begin position="44"/>
        <end position="65"/>
    </location>
</feature>
<dbReference type="Pfam" id="PF13808">
    <property type="entry name" value="DDE_Tnp_1_assoc"/>
    <property type="match status" value="1"/>
</dbReference>
<feature type="region of interest" description="Disordered" evidence="1">
    <location>
        <begin position="361"/>
        <end position="425"/>
    </location>
</feature>
<reference evidence="4 5" key="1">
    <citation type="journal article" date="2019" name="Int. J. Syst. Evol. Microbiol.">
        <title>The Global Catalogue of Microorganisms (GCM) 10K type strain sequencing project: providing services to taxonomists for standard genome sequencing and annotation.</title>
        <authorList>
            <consortium name="The Broad Institute Genomics Platform"/>
            <consortium name="The Broad Institute Genome Sequencing Center for Infectious Disease"/>
            <person name="Wu L."/>
            <person name="Ma J."/>
        </authorList>
    </citation>
    <scope>NUCLEOTIDE SEQUENCE [LARGE SCALE GENOMIC DNA]</scope>
    <source>
        <strain evidence="4 5">JCM 7356</strain>
    </source>
</reference>
<feature type="region of interest" description="Disordered" evidence="1">
    <location>
        <begin position="181"/>
        <end position="215"/>
    </location>
</feature>
<evidence type="ECO:0000256" key="1">
    <source>
        <dbReference type="SAM" id="MobiDB-lite"/>
    </source>
</evidence>
<feature type="domain" description="H repeat-associated protein N-terminal" evidence="3">
    <location>
        <begin position="26"/>
        <end position="110"/>
    </location>
</feature>
<keyword evidence="2" id="KW-0812">Transmembrane</keyword>
<dbReference type="InterPro" id="IPR032806">
    <property type="entry name" value="YbfD_N"/>
</dbReference>
<proteinExistence type="predicted"/>
<dbReference type="Proteomes" id="UP001500305">
    <property type="component" value="Unassembled WGS sequence"/>
</dbReference>
<sequence length="425" mass="45233">MCRQSATVCLIKSPALDGVAGLSLVERLRLLPDPRRRRGVRHPFVAVLLVATAAVVAGARSYAAIGQWAANAPQHTLARLGARGTGALGVRVAPSAATIRRVIGLVCPGGLADLTGADPVGSDSIAVDGKAARGSRHGTSPAAHLLAAMTGDSRTVTQLRVPDKTNEITCFAAPGALRPDRGHGHGRCPSHPARPCALPGRGEEGPLRAGSRPKPELHRRLRTLPWKEVTARRYDRETGHGRKETRVTRALTVTDLGLDFPHAVQATRILRHRTNLKTGTISRQTIYAITDLTSHQASPQRLGQLARSQWIIENRLHFVRDTTFAEEASKIRTGYGPENMATLRNPAINTLQQHGHRNIAAGLRQPPTSPSAARSTSSASPDQHTHKITGLCNGPGVAAGPRAFLGSGSPEMRKAPPGIPGRGFH</sequence>
<organism evidence="4 5">
    <name type="scientific">Kitasatospora cystarginea</name>
    <dbReference type="NCBI Taxonomy" id="58350"/>
    <lineage>
        <taxon>Bacteria</taxon>
        <taxon>Bacillati</taxon>
        <taxon>Actinomycetota</taxon>
        <taxon>Actinomycetes</taxon>
        <taxon>Kitasatosporales</taxon>
        <taxon>Streptomycetaceae</taxon>
        <taxon>Kitasatospora</taxon>
    </lineage>
</organism>
<evidence type="ECO:0000313" key="5">
    <source>
        <dbReference type="Proteomes" id="UP001500305"/>
    </source>
</evidence>
<evidence type="ECO:0000259" key="3">
    <source>
        <dbReference type="Pfam" id="PF13808"/>
    </source>
</evidence>
<dbReference type="PANTHER" id="PTHR30298">
    <property type="entry name" value="H REPEAT-ASSOCIATED PREDICTED TRANSPOSASE"/>
    <property type="match status" value="1"/>
</dbReference>
<dbReference type="PANTHER" id="PTHR30298:SF0">
    <property type="entry name" value="PROTEIN YBFL-RELATED"/>
    <property type="match status" value="1"/>
</dbReference>
<name>A0ABN3DNF9_9ACTN</name>
<keyword evidence="5" id="KW-1185">Reference proteome</keyword>
<accession>A0ABN3DNF9</accession>
<keyword evidence="2" id="KW-1133">Transmembrane helix</keyword>
<evidence type="ECO:0000313" key="4">
    <source>
        <dbReference type="EMBL" id="GAA2237349.1"/>
    </source>
</evidence>
<keyword evidence="2" id="KW-0472">Membrane</keyword>
<protein>
    <submittedName>
        <fullName evidence="4">ISAs1 family transposase</fullName>
    </submittedName>
</protein>
<dbReference type="EMBL" id="BAAATR010000005">
    <property type="protein sequence ID" value="GAA2237349.1"/>
    <property type="molecule type" value="Genomic_DNA"/>
</dbReference>
<feature type="compositionally biased region" description="Low complexity" evidence="1">
    <location>
        <begin position="370"/>
        <end position="381"/>
    </location>
</feature>
<evidence type="ECO:0000256" key="2">
    <source>
        <dbReference type="SAM" id="Phobius"/>
    </source>
</evidence>